<feature type="region of interest" description="Disordered" evidence="1">
    <location>
        <begin position="512"/>
        <end position="562"/>
    </location>
</feature>
<dbReference type="AlphaFoldDB" id="A0A914AJQ5"/>
<feature type="domain" description="Inositol polyphosphate-related phosphatase" evidence="2">
    <location>
        <begin position="670"/>
        <end position="975"/>
    </location>
</feature>
<dbReference type="Proteomes" id="UP000887568">
    <property type="component" value="Unplaced"/>
</dbReference>
<dbReference type="InterPro" id="IPR053321">
    <property type="entry name" value="IPP-5-Phosphatase_Type_IV"/>
</dbReference>
<feature type="region of interest" description="Disordered" evidence="1">
    <location>
        <begin position="1"/>
        <end position="53"/>
    </location>
</feature>
<feature type="region of interest" description="Disordered" evidence="1">
    <location>
        <begin position="409"/>
        <end position="469"/>
    </location>
</feature>
<dbReference type="Gene3D" id="3.60.10.10">
    <property type="entry name" value="Endonuclease/exonuclease/phosphatase"/>
    <property type="match status" value="1"/>
</dbReference>
<name>A0A914AJQ5_PATMI</name>
<evidence type="ECO:0000313" key="4">
    <source>
        <dbReference type="Proteomes" id="UP000887568"/>
    </source>
</evidence>
<feature type="region of interest" description="Disordered" evidence="1">
    <location>
        <begin position="94"/>
        <end position="269"/>
    </location>
</feature>
<reference evidence="3" key="1">
    <citation type="submission" date="2022-11" db="UniProtKB">
        <authorList>
            <consortium name="EnsemblMetazoa"/>
        </authorList>
    </citation>
    <scope>IDENTIFICATION</scope>
</reference>
<dbReference type="Pfam" id="PF22669">
    <property type="entry name" value="Exo_endo_phos2"/>
    <property type="match status" value="1"/>
</dbReference>
<dbReference type="PANTHER" id="PTHR47039">
    <property type="entry name" value="INOSITOL POLYPHOSPHATE 5-PHOSPHATASE E"/>
    <property type="match status" value="1"/>
</dbReference>
<feature type="compositionally biased region" description="Polar residues" evidence="1">
    <location>
        <begin position="545"/>
        <end position="559"/>
    </location>
</feature>
<dbReference type="SUPFAM" id="SSF56219">
    <property type="entry name" value="DNase I-like"/>
    <property type="match status" value="1"/>
</dbReference>
<dbReference type="OMA" id="KVENWAG"/>
<feature type="compositionally biased region" description="Polar residues" evidence="1">
    <location>
        <begin position="430"/>
        <end position="463"/>
    </location>
</feature>
<dbReference type="InterPro" id="IPR036691">
    <property type="entry name" value="Endo/exonu/phosph_ase_sf"/>
</dbReference>
<organism evidence="3 4">
    <name type="scientific">Patiria miniata</name>
    <name type="common">Bat star</name>
    <name type="synonym">Asterina miniata</name>
    <dbReference type="NCBI Taxonomy" id="46514"/>
    <lineage>
        <taxon>Eukaryota</taxon>
        <taxon>Metazoa</taxon>
        <taxon>Echinodermata</taxon>
        <taxon>Eleutherozoa</taxon>
        <taxon>Asterozoa</taxon>
        <taxon>Asteroidea</taxon>
        <taxon>Valvatacea</taxon>
        <taxon>Valvatida</taxon>
        <taxon>Asterinidae</taxon>
        <taxon>Patiria</taxon>
    </lineage>
</organism>
<evidence type="ECO:0000259" key="2">
    <source>
        <dbReference type="SMART" id="SM00128"/>
    </source>
</evidence>
<dbReference type="SMART" id="SM00128">
    <property type="entry name" value="IPPc"/>
    <property type="match status" value="1"/>
</dbReference>
<dbReference type="GO" id="GO:0016791">
    <property type="term" value="F:phosphatase activity"/>
    <property type="evidence" value="ECO:0007669"/>
    <property type="project" value="InterPro"/>
</dbReference>
<dbReference type="RefSeq" id="XP_038063853.1">
    <property type="nucleotide sequence ID" value="XM_038207925.1"/>
</dbReference>
<evidence type="ECO:0000313" key="3">
    <source>
        <dbReference type="EnsemblMetazoa" id="XP_038063853.1"/>
    </source>
</evidence>
<evidence type="ECO:0000256" key="1">
    <source>
        <dbReference type="SAM" id="MobiDB-lite"/>
    </source>
</evidence>
<protein>
    <recommendedName>
        <fullName evidence="2">Inositol polyphosphate-related phosphatase domain-containing protein</fullName>
    </recommendedName>
</protein>
<dbReference type="GeneID" id="119734425"/>
<feature type="compositionally biased region" description="Basic residues" evidence="1">
    <location>
        <begin position="41"/>
        <end position="53"/>
    </location>
</feature>
<dbReference type="GO" id="GO:0046856">
    <property type="term" value="P:phosphatidylinositol dephosphorylation"/>
    <property type="evidence" value="ECO:0007669"/>
    <property type="project" value="InterPro"/>
</dbReference>
<dbReference type="OrthoDB" id="2248459at2759"/>
<dbReference type="InterPro" id="IPR000300">
    <property type="entry name" value="IPPc"/>
</dbReference>
<feature type="compositionally biased region" description="Basic and acidic residues" evidence="1">
    <location>
        <begin position="527"/>
        <end position="537"/>
    </location>
</feature>
<dbReference type="PANTHER" id="PTHR47039:SF1">
    <property type="entry name" value="INOSITOL POLYPHOSPHATE 5-PHOSPHATASE E"/>
    <property type="match status" value="1"/>
</dbReference>
<accession>A0A914AJQ5</accession>
<dbReference type="EnsemblMetazoa" id="XM_038207925.1">
    <property type="protein sequence ID" value="XP_038063853.1"/>
    <property type="gene ID" value="LOC119734425"/>
</dbReference>
<feature type="compositionally biased region" description="Basic and acidic residues" evidence="1">
    <location>
        <begin position="247"/>
        <end position="259"/>
    </location>
</feature>
<sequence length="1019" mass="112088">MAMDSLVGLDSISSLDPDNMLSARSTSSLSSTDDVLSGNPSRKKKANTLSRLRKLKKPGSAILQGKVDGLASSSPISDIKDLAGNQLDKHINGNITDVSESVHETKESADSRIQDGREEISSFSSRARDSLKLKPSPSPRIKPRRIRPLDGTLDSSEDKLDSGSARRNTSELDSLIGPLPLARPTRVTPLDGEVEPITVKNGTSTDFTDMKKDTNSNSLLSIEPKPSPRVKPRRFANLGTDSSDIAAKPKERTEKRSVFSEEWSTVQDEQKTKEAQLSNGIFKPVSSSLDRVSMLPPLEITKTTLNENTVEDLPESLQSDKKPVEENIVPVAVATEEAILPQSSEIVQSGPAHLENLTKSNATSEAVLEEASTLDDAVNFDEDSDAEDLIVVPDNSPTKTSLVTTENIMNESIRRSSGDGESDPVDNIKGSRTSLRSSSDFLLPVKTSTPSKTELKQETSSQNTDDEEDLIVSTFADKANGGIEETITATQNQGEESVMKRVTPEELAAELNNLSEDETLRAPSESVRTDSTLREGGDIDDESGEQTVIQPTVNHTSIESGAHTEYAEIPRSDRPSPLIGEAPPSLPVSSADFASFKPDDIDNSVAMSEPILGTASCSHLSDTSRSFMSTGALSTITTRTARNKTYLTGGASTSGSLLSKEELERFFPDRKVKIFIATWNMCEGKVLPDNLEELLLPEDCVLVQDLYVIGTQESTSDGQEWEIRLQETLGPSHVLLHSATHGVLRLTIFIRRDLIWFCSAVEDDTVSTRAFSMIKTKGAVAAGFTFFGTSFLFINCHFTAGDEQIKERIADYEKIIKDLQLPFKVPPTRKFNNLNTDVTSRFDCIFWCGDFNFRLTENRAKVENWAGELRDGKKADYSILLKYDQLKKNMKKKSIFIGFHEEEIEFLPTYKYDIGGDVYDSSSKARVPSYTDRVLFKSRRSAQIHSVLYNACNSIKVSDHRPVYAMFEVKIRPGKDDSLTSGGVFSREVFNEANKRRSAKAAMSDMMMSQKSSAVCSVM</sequence>
<feature type="compositionally biased region" description="Low complexity" evidence="1">
    <location>
        <begin position="25"/>
        <end position="37"/>
    </location>
</feature>
<feature type="compositionally biased region" description="Basic and acidic residues" evidence="1">
    <location>
        <begin position="100"/>
        <end position="132"/>
    </location>
</feature>
<keyword evidence="4" id="KW-1185">Reference proteome</keyword>
<proteinExistence type="predicted"/>